<name>A0A9Q9SRZ3_MOOP1</name>
<dbReference type="Proteomes" id="UP000176944">
    <property type="component" value="Chromosome"/>
</dbReference>
<protein>
    <submittedName>
        <fullName evidence="1">Uncharacterized protein</fullName>
    </submittedName>
</protein>
<proteinExistence type="predicted"/>
<accession>A0A9Q9SRZ3</accession>
<sequence length="47" mass="5338">MLAFSYQAECLRFGSVLRRPLAKVQNYCRLPTPDSRLPAPYSLLPTP</sequence>
<dbReference type="EMBL" id="CP017708">
    <property type="protein sequence ID" value="WAN68574.1"/>
    <property type="molecule type" value="Genomic_DNA"/>
</dbReference>
<reference evidence="1" key="1">
    <citation type="journal article" date="2017" name="Proc. Natl. Acad. Sci. U.S.A.">
        <title>Comparative genomics uncovers the prolific and distinctive metabolic potential of the cyanobacterial genus Moorea.</title>
        <authorList>
            <person name="Leao T."/>
            <person name="Castelao G."/>
            <person name="Korobeynikov A."/>
            <person name="Monroe E.A."/>
            <person name="Podell S."/>
            <person name="Glukhov E."/>
            <person name="Allen E.E."/>
            <person name="Gerwick W.H."/>
            <person name="Gerwick L."/>
        </authorList>
    </citation>
    <scope>NUCLEOTIDE SEQUENCE</scope>
    <source>
        <strain evidence="1">JHB</strain>
    </source>
</reference>
<evidence type="ECO:0000313" key="1">
    <source>
        <dbReference type="EMBL" id="WAN68574.1"/>
    </source>
</evidence>
<organism evidence="1">
    <name type="scientific">Moorena producens (strain JHB)</name>
    <dbReference type="NCBI Taxonomy" id="1454205"/>
    <lineage>
        <taxon>Bacteria</taxon>
        <taxon>Bacillati</taxon>
        <taxon>Cyanobacteriota</taxon>
        <taxon>Cyanophyceae</taxon>
        <taxon>Coleofasciculales</taxon>
        <taxon>Coleofasciculaceae</taxon>
        <taxon>Moorena</taxon>
    </lineage>
</organism>
<dbReference type="AlphaFoldDB" id="A0A9Q9SRZ3"/>
<gene>
    <name evidence="1" type="ORF">BJP36_40065</name>
</gene>
<reference evidence="1" key="2">
    <citation type="submission" date="2022-10" db="EMBL/GenBank/DDBJ databases">
        <authorList>
            <person name="Ngo T.-E."/>
        </authorList>
    </citation>
    <scope>NUCLEOTIDE SEQUENCE</scope>
    <source>
        <strain evidence="1">JHB</strain>
    </source>
</reference>